<feature type="domain" description="RecX third three-helical" evidence="8">
    <location>
        <begin position="218"/>
        <end position="263"/>
    </location>
</feature>
<evidence type="ECO:0000256" key="1">
    <source>
        <dbReference type="ARBA" id="ARBA00004496"/>
    </source>
</evidence>
<feature type="domain" description="RecX second three-helical" evidence="7">
    <location>
        <begin position="112"/>
        <end position="150"/>
    </location>
</feature>
<dbReference type="Pfam" id="PF21982">
    <property type="entry name" value="RecX_HTH1"/>
    <property type="match status" value="1"/>
</dbReference>
<dbReference type="Proteomes" id="UP000219775">
    <property type="component" value="Unassembled WGS sequence"/>
</dbReference>
<dbReference type="RefSeq" id="WP_003194898.1">
    <property type="nucleotide sequence ID" value="NZ_CM000743.1"/>
</dbReference>
<evidence type="ECO:0000256" key="2">
    <source>
        <dbReference type="ARBA" id="ARBA00009695"/>
    </source>
</evidence>
<dbReference type="EMBL" id="MWPX01000007">
    <property type="protein sequence ID" value="OUM49266.1"/>
    <property type="molecule type" value="Genomic_DNA"/>
</dbReference>
<evidence type="ECO:0000313" key="11">
    <source>
        <dbReference type="EMBL" id="OUM49266.1"/>
    </source>
</evidence>
<evidence type="ECO:0000256" key="3">
    <source>
        <dbReference type="ARBA" id="ARBA00018111"/>
    </source>
</evidence>
<protein>
    <recommendedName>
        <fullName evidence="3 5">Regulatory protein RecX</fullName>
    </recommendedName>
</protein>
<dbReference type="NCBIfam" id="NF010733">
    <property type="entry name" value="PRK14135.1"/>
    <property type="match status" value="1"/>
</dbReference>
<dbReference type="HAMAP" id="MF_01114">
    <property type="entry name" value="RecX"/>
    <property type="match status" value="1"/>
</dbReference>
<evidence type="ECO:0000259" key="8">
    <source>
        <dbReference type="Pfam" id="PF21981"/>
    </source>
</evidence>
<accession>A0A1Y3MGT9</accession>
<evidence type="ECO:0000313" key="16">
    <source>
        <dbReference type="Proteomes" id="UP000221918"/>
    </source>
</evidence>
<dbReference type="Pfam" id="PF21981">
    <property type="entry name" value="RecX_HTH3"/>
    <property type="match status" value="2"/>
</dbReference>
<dbReference type="Proteomes" id="UP000195321">
    <property type="component" value="Unassembled WGS sequence"/>
</dbReference>
<feature type="coiled-coil region" evidence="6">
    <location>
        <begin position="199"/>
        <end position="226"/>
    </location>
</feature>
<dbReference type="PANTHER" id="PTHR33602:SF1">
    <property type="entry name" value="REGULATORY PROTEIN RECX FAMILY PROTEIN"/>
    <property type="match status" value="1"/>
</dbReference>
<evidence type="ECO:0000313" key="14">
    <source>
        <dbReference type="Proteomes" id="UP000195321"/>
    </source>
</evidence>
<dbReference type="InterPro" id="IPR053925">
    <property type="entry name" value="RecX_HTH_3rd"/>
</dbReference>
<dbReference type="EMBL" id="VLYX01000034">
    <property type="protein sequence ID" value="MDR4328566.1"/>
    <property type="molecule type" value="Genomic_DNA"/>
</dbReference>
<proteinExistence type="inferred from homology"/>
<organism evidence="11 14">
    <name type="scientific">Bacillus pseudomycoides</name>
    <dbReference type="NCBI Taxonomy" id="64104"/>
    <lineage>
        <taxon>Bacteria</taxon>
        <taxon>Bacillati</taxon>
        <taxon>Bacillota</taxon>
        <taxon>Bacilli</taxon>
        <taxon>Bacillales</taxon>
        <taxon>Bacillaceae</taxon>
        <taxon>Bacillus</taxon>
        <taxon>Bacillus cereus group</taxon>
    </lineage>
</organism>
<evidence type="ECO:0000313" key="12">
    <source>
        <dbReference type="EMBL" id="PEM67619.1"/>
    </source>
</evidence>
<dbReference type="InterPro" id="IPR003783">
    <property type="entry name" value="Regulatory_RecX"/>
</dbReference>
<evidence type="ECO:0000256" key="6">
    <source>
        <dbReference type="SAM" id="Coils"/>
    </source>
</evidence>
<evidence type="ECO:0000256" key="4">
    <source>
        <dbReference type="ARBA" id="ARBA00022490"/>
    </source>
</evidence>
<dbReference type="EMBL" id="NUDP01000063">
    <property type="protein sequence ID" value="PEM67619.1"/>
    <property type="molecule type" value="Genomic_DNA"/>
</dbReference>
<comment type="subcellular location">
    <subcellularLocation>
        <location evidence="1 5">Cytoplasm</location>
    </subcellularLocation>
</comment>
<evidence type="ECO:0000256" key="5">
    <source>
        <dbReference type="HAMAP-Rule" id="MF_01114"/>
    </source>
</evidence>
<evidence type="ECO:0000313" key="10">
    <source>
        <dbReference type="EMBL" id="MDR4328566.1"/>
    </source>
</evidence>
<reference evidence="15 16" key="2">
    <citation type="submission" date="2017-09" db="EMBL/GenBank/DDBJ databases">
        <title>Large-scale bioinformatics analysis of Bacillus genomes uncovers conserved roles of natural products in bacterial physiology.</title>
        <authorList>
            <consortium name="Agbiome Team Llc"/>
            <person name="Bleich R.M."/>
            <person name="Grubbs K.J."/>
            <person name="Santa Maria K.C."/>
            <person name="Allen S.E."/>
            <person name="Farag S."/>
            <person name="Shank E.A."/>
            <person name="Bowers A."/>
        </authorList>
    </citation>
    <scope>NUCLEOTIDE SEQUENCE [LARGE SCALE GENOMIC DNA]</scope>
    <source>
        <strain evidence="12 15">AFS009893</strain>
        <strain evidence="13 16">AFS037265</strain>
    </source>
</reference>
<dbReference type="Pfam" id="PF02631">
    <property type="entry name" value="RecX_HTH2"/>
    <property type="match status" value="1"/>
</dbReference>
<dbReference type="InterPro" id="IPR053926">
    <property type="entry name" value="RecX_HTH_1st"/>
</dbReference>
<sequence>MAVITKIEVQKRTKERFNIYIDKGQGEEYGFSVNQVTLIKHGLQKGLEIDEVELANILYNEEVQKAYLQAISYLSYQMRTKQEVEEYLRKKEIGQAVISEVISKLLHDHYINDKEYAISYVRTHSNVNQKGPTIIRRELFSKGVQDIIITHSLQEYPKEKQIENAFELVEKKKKSYQKHSFLQMKQKLEEMLVRKGYNRDVIQICLEELKEEKDDTQQQAALLYHGNKYHEKHKKHDGWTYENKMKQALYRKGFSIDEIETFLQMKREEG</sequence>
<dbReference type="InterPro" id="IPR036388">
    <property type="entry name" value="WH-like_DNA-bd_sf"/>
</dbReference>
<name>A0A1Y3MGT9_9BACI</name>
<evidence type="ECO:0000259" key="7">
    <source>
        <dbReference type="Pfam" id="PF02631"/>
    </source>
</evidence>
<evidence type="ECO:0000313" key="15">
    <source>
        <dbReference type="Proteomes" id="UP000219775"/>
    </source>
</evidence>
<dbReference type="KEGG" id="bmyc:DJ92_3091"/>
<comment type="caution">
    <text evidence="11">The sequence shown here is derived from an EMBL/GenBank/DDBJ whole genome shotgun (WGS) entry which is preliminary data.</text>
</comment>
<evidence type="ECO:0000259" key="9">
    <source>
        <dbReference type="Pfam" id="PF21982"/>
    </source>
</evidence>
<feature type="domain" description="RecX first three-helical" evidence="9">
    <location>
        <begin position="66"/>
        <end position="105"/>
    </location>
</feature>
<dbReference type="Proteomes" id="UP001248134">
    <property type="component" value="Unassembled WGS sequence"/>
</dbReference>
<dbReference type="Gene3D" id="1.10.10.10">
    <property type="entry name" value="Winged helix-like DNA-binding domain superfamily/Winged helix DNA-binding domain"/>
    <property type="match status" value="4"/>
</dbReference>
<reference evidence="10" key="3">
    <citation type="submission" date="2019-07" db="EMBL/GenBank/DDBJ databases">
        <title>Phylogenomic Reclassification of ATCC Bacillus Strains and Various Taxa within the Genus Bacillus.</title>
        <authorList>
            <person name="Riojas M.A."/>
            <person name="Frank A.M."/>
            <person name="Fenn S.L."/>
            <person name="King S.P."/>
            <person name="Brower S.M."/>
            <person name="Hazbon M.H."/>
        </authorList>
    </citation>
    <scope>NUCLEOTIDE SEQUENCE</scope>
    <source>
        <strain evidence="10">NR-12239</strain>
    </source>
</reference>
<keyword evidence="6" id="KW-0175">Coiled coil</keyword>
<dbReference type="AlphaFoldDB" id="A0A1Y3MGT9"/>
<evidence type="ECO:0000313" key="13">
    <source>
        <dbReference type="EMBL" id="PHE93893.1"/>
    </source>
</evidence>
<gene>
    <name evidence="5 10" type="primary">recX</name>
    <name evidence="11" type="ORF">BW425_09195</name>
    <name evidence="12" type="ORF">CN613_18650</name>
    <name evidence="13" type="ORF">COF81_17610</name>
    <name evidence="10" type="ORF">FOS08_22415</name>
</gene>
<feature type="domain" description="RecX third three-helical" evidence="8">
    <location>
        <begin position="159"/>
        <end position="205"/>
    </location>
</feature>
<comment type="function">
    <text evidence="5">Modulates RecA activity.</text>
</comment>
<dbReference type="Proteomes" id="UP000221918">
    <property type="component" value="Unassembled WGS sequence"/>
</dbReference>
<reference evidence="11 14" key="1">
    <citation type="submission" date="2017-02" db="EMBL/GenBank/DDBJ databases">
        <title>Bacillus pseudomycoides isolate FSL K6-0042.</title>
        <authorList>
            <person name="Kovac J."/>
        </authorList>
    </citation>
    <scope>NUCLEOTIDE SEQUENCE [LARGE SCALE GENOMIC DNA]</scope>
    <source>
        <strain evidence="11 14">FSL K6-0042</strain>
    </source>
</reference>
<dbReference type="PANTHER" id="PTHR33602">
    <property type="entry name" value="REGULATORY PROTEIN RECX FAMILY PROTEIN"/>
    <property type="match status" value="1"/>
</dbReference>
<dbReference type="EMBL" id="NUTL01000071">
    <property type="protein sequence ID" value="PHE93893.1"/>
    <property type="molecule type" value="Genomic_DNA"/>
</dbReference>
<dbReference type="GO" id="GO:0006282">
    <property type="term" value="P:regulation of DNA repair"/>
    <property type="evidence" value="ECO:0007669"/>
    <property type="project" value="UniProtKB-UniRule"/>
</dbReference>
<comment type="similarity">
    <text evidence="2 5">Belongs to the RecX family.</text>
</comment>
<dbReference type="GO" id="GO:0005737">
    <property type="term" value="C:cytoplasm"/>
    <property type="evidence" value="ECO:0007669"/>
    <property type="project" value="UniProtKB-SubCell"/>
</dbReference>
<keyword evidence="4 5" id="KW-0963">Cytoplasm</keyword>
<dbReference type="InterPro" id="IPR053924">
    <property type="entry name" value="RecX_HTH_2nd"/>
</dbReference>
<accession>C3AH51</accession>